<dbReference type="CDD" id="cd08423">
    <property type="entry name" value="PBP2_LTTR_like_6"/>
    <property type="match status" value="1"/>
</dbReference>
<accession>A0ABN2Y587</accession>
<keyword evidence="7" id="KW-1185">Reference proteome</keyword>
<dbReference type="PANTHER" id="PTHR30346:SF29">
    <property type="entry name" value="LYSR SUBSTRATE-BINDING"/>
    <property type="match status" value="1"/>
</dbReference>
<dbReference type="PROSITE" id="PS50931">
    <property type="entry name" value="HTH_LYSR"/>
    <property type="match status" value="1"/>
</dbReference>
<dbReference type="Gene3D" id="1.10.10.10">
    <property type="entry name" value="Winged helix-like DNA-binding domain superfamily/Winged helix DNA-binding domain"/>
    <property type="match status" value="1"/>
</dbReference>
<keyword evidence="2" id="KW-0805">Transcription regulation</keyword>
<comment type="caution">
    <text evidence="6">The sequence shown here is derived from an EMBL/GenBank/DDBJ whole genome shotgun (WGS) entry which is preliminary data.</text>
</comment>
<dbReference type="PANTHER" id="PTHR30346">
    <property type="entry name" value="TRANSCRIPTIONAL DUAL REGULATOR HCAR-RELATED"/>
    <property type="match status" value="1"/>
</dbReference>
<dbReference type="SUPFAM" id="SSF46785">
    <property type="entry name" value="Winged helix' DNA-binding domain"/>
    <property type="match status" value="1"/>
</dbReference>
<evidence type="ECO:0000313" key="7">
    <source>
        <dbReference type="Proteomes" id="UP001500443"/>
    </source>
</evidence>
<evidence type="ECO:0000313" key="6">
    <source>
        <dbReference type="EMBL" id="GAA2121972.1"/>
    </source>
</evidence>
<dbReference type="InterPro" id="IPR036388">
    <property type="entry name" value="WH-like_DNA-bd_sf"/>
</dbReference>
<dbReference type="EMBL" id="BAAAPF010000063">
    <property type="protein sequence ID" value="GAA2121972.1"/>
    <property type="molecule type" value="Genomic_DNA"/>
</dbReference>
<organism evidence="6 7">
    <name type="scientific">Streptomyces synnematoformans</name>
    <dbReference type="NCBI Taxonomy" id="415721"/>
    <lineage>
        <taxon>Bacteria</taxon>
        <taxon>Bacillati</taxon>
        <taxon>Actinomycetota</taxon>
        <taxon>Actinomycetes</taxon>
        <taxon>Kitasatosporales</taxon>
        <taxon>Streptomycetaceae</taxon>
        <taxon>Streptomyces</taxon>
    </lineage>
</organism>
<name>A0ABN2Y587_9ACTN</name>
<dbReference type="InterPro" id="IPR036390">
    <property type="entry name" value="WH_DNA-bd_sf"/>
</dbReference>
<evidence type="ECO:0000256" key="1">
    <source>
        <dbReference type="ARBA" id="ARBA00009437"/>
    </source>
</evidence>
<sequence>MIDLRRLRVLRAVAYYGTVTAAAESLHLTASAASQQIRQLGRELDVRLLEPQGRRVRLTQAARGLLAHADAIEARWELAESELHALDGEPVGELRMAGFPSAMCRLLTPVAGALRAEYPRLDVRLREAEPADCYDLLFNGETDLAVVEASADAPARGDRRFEQQTLIEDPFDLVVPEDHPLAARTAVRLTEAAEERWIIGPPGVWSRQRVLAACSAAGFGPNVTHEACDFTVTGVMVSHGLGVALIPRLAQLSGVPSVRRLRITGTPCPSRTFLTVTRRGGTGSPAVRAALDVLRVRAKETVG</sequence>
<evidence type="ECO:0000259" key="5">
    <source>
        <dbReference type="PROSITE" id="PS50931"/>
    </source>
</evidence>
<evidence type="ECO:0000256" key="4">
    <source>
        <dbReference type="ARBA" id="ARBA00023163"/>
    </source>
</evidence>
<dbReference type="SUPFAM" id="SSF53850">
    <property type="entry name" value="Periplasmic binding protein-like II"/>
    <property type="match status" value="1"/>
</dbReference>
<protein>
    <submittedName>
        <fullName evidence="6">LysR family transcriptional regulator</fullName>
    </submittedName>
</protein>
<evidence type="ECO:0000256" key="2">
    <source>
        <dbReference type="ARBA" id="ARBA00023015"/>
    </source>
</evidence>
<feature type="domain" description="HTH lysR-type" evidence="5">
    <location>
        <begin position="2"/>
        <end position="59"/>
    </location>
</feature>
<dbReference type="InterPro" id="IPR000847">
    <property type="entry name" value="LysR_HTH_N"/>
</dbReference>
<dbReference type="Pfam" id="PF03466">
    <property type="entry name" value="LysR_substrate"/>
    <property type="match status" value="1"/>
</dbReference>
<comment type="similarity">
    <text evidence="1">Belongs to the LysR transcriptional regulatory family.</text>
</comment>
<dbReference type="InterPro" id="IPR005119">
    <property type="entry name" value="LysR_subst-bd"/>
</dbReference>
<dbReference type="Gene3D" id="3.40.190.10">
    <property type="entry name" value="Periplasmic binding protein-like II"/>
    <property type="match status" value="2"/>
</dbReference>
<reference evidence="6 7" key="1">
    <citation type="journal article" date="2019" name="Int. J. Syst. Evol. Microbiol.">
        <title>The Global Catalogue of Microorganisms (GCM) 10K type strain sequencing project: providing services to taxonomists for standard genome sequencing and annotation.</title>
        <authorList>
            <consortium name="The Broad Institute Genomics Platform"/>
            <consortium name="The Broad Institute Genome Sequencing Center for Infectious Disease"/>
            <person name="Wu L."/>
            <person name="Ma J."/>
        </authorList>
    </citation>
    <scope>NUCLEOTIDE SEQUENCE [LARGE SCALE GENOMIC DNA]</scope>
    <source>
        <strain evidence="6 7">JCM 15481</strain>
    </source>
</reference>
<dbReference type="Proteomes" id="UP001500443">
    <property type="component" value="Unassembled WGS sequence"/>
</dbReference>
<evidence type="ECO:0000256" key="3">
    <source>
        <dbReference type="ARBA" id="ARBA00023125"/>
    </source>
</evidence>
<proteinExistence type="inferred from homology"/>
<keyword evidence="3" id="KW-0238">DNA-binding</keyword>
<dbReference type="Pfam" id="PF00126">
    <property type="entry name" value="HTH_1"/>
    <property type="match status" value="1"/>
</dbReference>
<keyword evidence="4" id="KW-0804">Transcription</keyword>
<dbReference type="RefSeq" id="WP_027751922.1">
    <property type="nucleotide sequence ID" value="NZ_BAAAPF010000063.1"/>
</dbReference>
<gene>
    <name evidence="6" type="ORF">GCM10009802_25640</name>
</gene>